<keyword evidence="1" id="KW-1133">Transmembrane helix</keyword>
<dbReference type="AlphaFoldDB" id="A0A7S0Y1L2"/>
<feature type="transmembrane region" description="Helical" evidence="1">
    <location>
        <begin position="171"/>
        <end position="194"/>
    </location>
</feature>
<reference evidence="2" key="1">
    <citation type="submission" date="2021-01" db="EMBL/GenBank/DDBJ databases">
        <authorList>
            <person name="Corre E."/>
            <person name="Pelletier E."/>
            <person name="Niang G."/>
            <person name="Scheremetjew M."/>
            <person name="Finn R."/>
            <person name="Kale V."/>
            <person name="Holt S."/>
            <person name="Cochrane G."/>
            <person name="Meng A."/>
            <person name="Brown T."/>
            <person name="Cohen L."/>
        </authorList>
    </citation>
    <scope>NUCLEOTIDE SEQUENCE</scope>
    <source>
        <strain evidence="2">CCMP441</strain>
    </source>
</reference>
<feature type="transmembrane region" description="Helical" evidence="1">
    <location>
        <begin position="137"/>
        <end position="165"/>
    </location>
</feature>
<name>A0A7S0Y1L2_HEMAN</name>
<sequence>MEGDQEGDTVPSPRGLGRYRWLLCPTLSVIALFRLAIDPDAAIFSLVPLLWSPPSAETGAVHVVPPHPSSLHQAFRLGQLATQCSKWLRTCPSGTLKEAEEVVGSGRTVSSEELLGVEELVRELDAKRSIVNRLFGLLNFVNIVMFFSIIGILATVGPAVCAIFGPFFREYVLSLIQAVSLRLLRLLTPPFYFLTVTLPSLLHRYCLLEASGYALAFVLVATASAYPKEQANMGCMVAVAGGLVHVPLLMYSASLHGNRFTGHTEDRLLMCLVHLMAALALAPIAYAFQSSLAGSLAVICAYQALGFTAFATWCGYAVGFTSEDALIRCAISSKLLLLFFSALVVTRRTDTRIVAPFAFGVQMMGSVVYFLALLITSSRWHNYNNSKRYWTTNVMMGASIALYALLGNVWSAPALSNTAVTFLVLWLTKIQCEVVKHVVVSVFFCCCVSAWVCHHLSTHPSFLLTLIEPSGLFT</sequence>
<feature type="transmembrane region" description="Helical" evidence="1">
    <location>
        <begin position="268"/>
        <end position="288"/>
    </location>
</feature>
<feature type="transmembrane region" description="Helical" evidence="1">
    <location>
        <begin position="389"/>
        <end position="406"/>
    </location>
</feature>
<keyword evidence="1" id="KW-0472">Membrane</keyword>
<feature type="transmembrane region" description="Helical" evidence="1">
    <location>
        <begin position="231"/>
        <end position="256"/>
    </location>
</feature>
<evidence type="ECO:0000256" key="1">
    <source>
        <dbReference type="SAM" id="Phobius"/>
    </source>
</evidence>
<feature type="transmembrane region" description="Helical" evidence="1">
    <location>
        <begin position="294"/>
        <end position="318"/>
    </location>
</feature>
<feature type="transmembrane region" description="Helical" evidence="1">
    <location>
        <begin position="206"/>
        <end position="225"/>
    </location>
</feature>
<accession>A0A7S0Y1L2</accession>
<protein>
    <submittedName>
        <fullName evidence="2">Uncharacterized protein</fullName>
    </submittedName>
</protein>
<feature type="transmembrane region" description="Helical" evidence="1">
    <location>
        <begin position="357"/>
        <end position="377"/>
    </location>
</feature>
<dbReference type="EMBL" id="HBFK01030533">
    <property type="protein sequence ID" value="CAD8752054.1"/>
    <property type="molecule type" value="Transcribed_RNA"/>
</dbReference>
<evidence type="ECO:0000313" key="2">
    <source>
        <dbReference type="EMBL" id="CAD8752054.1"/>
    </source>
</evidence>
<keyword evidence="1" id="KW-0812">Transmembrane</keyword>
<organism evidence="2">
    <name type="scientific">Hemiselmis andersenii</name>
    <name type="common">Cryptophyte alga</name>
    <dbReference type="NCBI Taxonomy" id="464988"/>
    <lineage>
        <taxon>Eukaryota</taxon>
        <taxon>Cryptophyceae</taxon>
        <taxon>Cryptomonadales</taxon>
        <taxon>Hemiselmidaceae</taxon>
        <taxon>Hemiselmis</taxon>
    </lineage>
</organism>
<gene>
    <name evidence="2" type="ORF">HAND1043_LOCUS18560</name>
</gene>
<proteinExistence type="predicted"/>